<reference evidence="2" key="1">
    <citation type="journal article" date="2004" name="Nature">
        <title>Genome duplication in the teleost fish Tetraodon nigroviridis reveals the early vertebrate proto-karyotype.</title>
        <authorList>
            <person name="Jaillon O."/>
            <person name="Aury J.-M."/>
            <person name="Brunet F."/>
            <person name="Petit J.-L."/>
            <person name="Stange-Thomann N."/>
            <person name="Mauceli E."/>
            <person name="Bouneau L."/>
            <person name="Fischer C."/>
            <person name="Ozouf-Costaz C."/>
            <person name="Bernot A."/>
            <person name="Nicaud S."/>
            <person name="Jaffe D."/>
            <person name="Fisher S."/>
            <person name="Lutfalla G."/>
            <person name="Dossat C."/>
            <person name="Segurens B."/>
            <person name="Dasilva C."/>
            <person name="Salanoubat M."/>
            <person name="Levy M."/>
            <person name="Boudet N."/>
            <person name="Castellano S."/>
            <person name="Anthouard V."/>
            <person name="Jubin C."/>
            <person name="Castelli V."/>
            <person name="Katinka M."/>
            <person name="Vacherie B."/>
            <person name="Biemont C."/>
            <person name="Skalli Z."/>
            <person name="Cattolico L."/>
            <person name="Poulain J."/>
            <person name="De Berardinis V."/>
            <person name="Cruaud C."/>
            <person name="Duprat S."/>
            <person name="Brottier P."/>
            <person name="Coutanceau J.-P."/>
            <person name="Gouzy J."/>
            <person name="Parra G."/>
            <person name="Lardier G."/>
            <person name="Chapple C."/>
            <person name="McKernan K.J."/>
            <person name="McEwan P."/>
            <person name="Bosak S."/>
            <person name="Kellis M."/>
            <person name="Volff J.-N."/>
            <person name="Guigo R."/>
            <person name="Zody M.C."/>
            <person name="Mesirov J."/>
            <person name="Lindblad-Toh K."/>
            <person name="Birren B."/>
            <person name="Nusbaum C."/>
            <person name="Kahn D."/>
            <person name="Robinson-Rechavi M."/>
            <person name="Laudet V."/>
            <person name="Schachter V."/>
            <person name="Quetier F."/>
            <person name="Saurin W."/>
            <person name="Scarpelli C."/>
            <person name="Wincker P."/>
            <person name="Lander E.S."/>
            <person name="Weissenbach J."/>
            <person name="Roest Crollius H."/>
        </authorList>
    </citation>
    <scope>NUCLEOTIDE SEQUENCE [LARGE SCALE GENOMIC DNA]</scope>
</reference>
<dbReference type="EMBL" id="CAAE01005448">
    <property type="protein sequence ID" value="CAF88728.1"/>
    <property type="molecule type" value="Genomic_DNA"/>
</dbReference>
<dbReference type="AlphaFoldDB" id="Q4TEF4"/>
<name>Q4TEF4_TETNG</name>
<dbReference type="KEGG" id="tng:GSTEN00002285G001"/>
<reference evidence="2" key="2">
    <citation type="submission" date="2004-02" db="EMBL/GenBank/DDBJ databases">
        <authorList>
            <consortium name="Genoscope"/>
            <consortium name="Whitehead Institute Centre for Genome Research"/>
        </authorList>
    </citation>
    <scope>NUCLEOTIDE SEQUENCE</scope>
</reference>
<protein>
    <submittedName>
        <fullName evidence="2">(spotted green pufferfish) hypothetical protein</fullName>
    </submittedName>
</protein>
<evidence type="ECO:0000313" key="2">
    <source>
        <dbReference type="EMBL" id="CAF88728.1"/>
    </source>
</evidence>
<accession>Q4TEF4</accession>
<evidence type="ECO:0000256" key="1">
    <source>
        <dbReference type="SAM" id="MobiDB-lite"/>
    </source>
</evidence>
<proteinExistence type="predicted"/>
<organism evidence="2">
    <name type="scientific">Tetraodon nigroviridis</name>
    <name type="common">Spotted green pufferfish</name>
    <name type="synonym">Chelonodon nigroviridis</name>
    <dbReference type="NCBI Taxonomy" id="99883"/>
    <lineage>
        <taxon>Eukaryota</taxon>
        <taxon>Metazoa</taxon>
        <taxon>Chordata</taxon>
        <taxon>Craniata</taxon>
        <taxon>Vertebrata</taxon>
        <taxon>Euteleostomi</taxon>
        <taxon>Actinopterygii</taxon>
        <taxon>Neopterygii</taxon>
        <taxon>Teleostei</taxon>
        <taxon>Neoteleostei</taxon>
        <taxon>Acanthomorphata</taxon>
        <taxon>Eupercaria</taxon>
        <taxon>Tetraodontiformes</taxon>
        <taxon>Tetradontoidea</taxon>
        <taxon>Tetraodontidae</taxon>
        <taxon>Tetraodon</taxon>
    </lineage>
</organism>
<gene>
    <name evidence="2" type="ORF">GSTENG00002285001</name>
</gene>
<comment type="caution">
    <text evidence="2">The sequence shown here is derived from an EMBL/GenBank/DDBJ whole genome shotgun (WGS) entry which is preliminary data.</text>
</comment>
<sequence>LKSCVLHRRTSEEPDLKANLRRRSLSRHIPHDCRSRVQAGGGCPHRRDLGTRLGLPPARAAEPRFSPATPGGSKEKEESLTARLAATAAYFRHWRPFLFRFLP</sequence>
<feature type="region of interest" description="Disordered" evidence="1">
    <location>
        <begin position="36"/>
        <end position="79"/>
    </location>
</feature>
<feature type="non-terminal residue" evidence="2">
    <location>
        <position position="1"/>
    </location>
</feature>